<feature type="domain" description="B12-binding" evidence="1">
    <location>
        <begin position="105"/>
        <end position="246"/>
    </location>
</feature>
<dbReference type="Pfam" id="PF02310">
    <property type="entry name" value="B12-binding"/>
    <property type="match status" value="1"/>
</dbReference>
<dbReference type="Proteomes" id="UP001595823">
    <property type="component" value="Unassembled WGS sequence"/>
</dbReference>
<keyword evidence="3" id="KW-1185">Reference proteome</keyword>
<evidence type="ECO:0000313" key="3">
    <source>
        <dbReference type="Proteomes" id="UP001595823"/>
    </source>
</evidence>
<evidence type="ECO:0000313" key="2">
    <source>
        <dbReference type="EMBL" id="MFC4336942.1"/>
    </source>
</evidence>
<dbReference type="Pfam" id="PF16554">
    <property type="entry name" value="OAM_dimer"/>
    <property type="match status" value="1"/>
</dbReference>
<protein>
    <submittedName>
        <fullName evidence="2">OAM dimerization domain-containing protein</fullName>
    </submittedName>
</protein>
<sequence length="246" mass="26665">MSESHIVRPYGDTTGDGMVQTSFTLPVPHDKRAEGAALQFATKMGFTAPMLVHAHQIGTDHTFFVVYGPVSHLVNLSEVKVVERDFPLLSPKEANALVKEKLGRKLTVVGATIGTDAHTVGIDAILNIKGIAGEKGLEYYREFRVFNLGAQISVPDLVNRALEEKADAVLVSQIVTQKDAHLTNTKEMSAAFREALPPEKRPLLIAGGPRFDESSAAELGVDRVFARRTTPGEVASYIVHSLIGTH</sequence>
<dbReference type="Gene3D" id="3.40.50.280">
    <property type="entry name" value="Cobalamin-binding domain"/>
    <property type="match status" value="1"/>
</dbReference>
<dbReference type="RefSeq" id="WP_380623388.1">
    <property type="nucleotide sequence ID" value="NZ_JBHSDK010000026.1"/>
</dbReference>
<organism evidence="2 3">
    <name type="scientific">Salininema proteolyticum</name>
    <dbReference type="NCBI Taxonomy" id="1607685"/>
    <lineage>
        <taxon>Bacteria</taxon>
        <taxon>Bacillati</taxon>
        <taxon>Actinomycetota</taxon>
        <taxon>Actinomycetes</taxon>
        <taxon>Glycomycetales</taxon>
        <taxon>Glycomycetaceae</taxon>
        <taxon>Salininema</taxon>
    </lineage>
</organism>
<evidence type="ECO:0000259" key="1">
    <source>
        <dbReference type="PROSITE" id="PS51332"/>
    </source>
</evidence>
<name>A0ABV8U1P9_9ACTN</name>
<comment type="caution">
    <text evidence="2">The sequence shown here is derived from an EMBL/GenBank/DDBJ whole genome shotgun (WGS) entry which is preliminary data.</text>
</comment>
<dbReference type="SUPFAM" id="SSF52242">
    <property type="entry name" value="Cobalamin (vitamin B12)-binding domain"/>
    <property type="match status" value="1"/>
</dbReference>
<dbReference type="Gene3D" id="3.30.30.60">
    <property type="entry name" value="D-lysine 5,6-aminomutase beta subunit KamE, N-terminal domain"/>
    <property type="match status" value="1"/>
</dbReference>
<accession>A0ABV8U1P9</accession>
<dbReference type="InterPro" id="IPR036724">
    <property type="entry name" value="Cobalamin-bd_sf"/>
</dbReference>
<dbReference type="InterPro" id="IPR006158">
    <property type="entry name" value="Cobalamin-bd"/>
</dbReference>
<dbReference type="PROSITE" id="PS51332">
    <property type="entry name" value="B12_BINDING"/>
    <property type="match status" value="1"/>
</dbReference>
<reference evidence="3" key="1">
    <citation type="journal article" date="2019" name="Int. J. Syst. Evol. Microbiol.">
        <title>The Global Catalogue of Microorganisms (GCM) 10K type strain sequencing project: providing services to taxonomists for standard genome sequencing and annotation.</title>
        <authorList>
            <consortium name="The Broad Institute Genomics Platform"/>
            <consortium name="The Broad Institute Genome Sequencing Center for Infectious Disease"/>
            <person name="Wu L."/>
            <person name="Ma J."/>
        </authorList>
    </citation>
    <scope>NUCLEOTIDE SEQUENCE [LARGE SCALE GENOMIC DNA]</scope>
    <source>
        <strain evidence="3">IBRC-M 10908</strain>
    </source>
</reference>
<dbReference type="EMBL" id="JBHSDK010000026">
    <property type="protein sequence ID" value="MFC4336942.1"/>
    <property type="molecule type" value="Genomic_DNA"/>
</dbReference>
<dbReference type="InterPro" id="IPR036843">
    <property type="entry name" value="KamE_N_sf"/>
</dbReference>
<proteinExistence type="predicted"/>
<dbReference type="SUPFAM" id="SSF117778">
    <property type="entry name" value="D-lysine 5,6-aminomutase beta subunit KamE, N-terminal domain"/>
    <property type="match status" value="1"/>
</dbReference>
<gene>
    <name evidence="2" type="ORF">ACFPET_17200</name>
</gene>
<dbReference type="InterPro" id="IPR028991">
    <property type="entry name" value="KamE_N"/>
</dbReference>